<evidence type="ECO:0000313" key="1">
    <source>
        <dbReference type="EMBL" id="WNR46286.1"/>
    </source>
</evidence>
<name>A0AA96LTL7_9BACL</name>
<accession>A0AA96LTL7</accession>
<dbReference type="AlphaFoldDB" id="A0AA96LTL7"/>
<reference evidence="1" key="1">
    <citation type="submission" date="2022-02" db="EMBL/GenBank/DDBJ databases">
        <title>Paenibacillus sp. MBLB1832 Whole Genome Shotgun Sequencing.</title>
        <authorList>
            <person name="Hwang C.Y."/>
            <person name="Cho E.-S."/>
            <person name="Seo M.-J."/>
        </authorList>
    </citation>
    <scope>NUCLEOTIDE SEQUENCE</scope>
    <source>
        <strain evidence="1">MBLB1832</strain>
    </source>
</reference>
<dbReference type="EMBL" id="CP130319">
    <property type="protein sequence ID" value="WNR46286.1"/>
    <property type="molecule type" value="Genomic_DNA"/>
</dbReference>
<keyword evidence="2" id="KW-1185">Reference proteome</keyword>
<dbReference type="Proteomes" id="UP001304650">
    <property type="component" value="Chromosome"/>
</dbReference>
<organism evidence="1 2">
    <name type="scientific">Paenibacillus roseopurpureus</name>
    <dbReference type="NCBI Taxonomy" id="2918901"/>
    <lineage>
        <taxon>Bacteria</taxon>
        <taxon>Bacillati</taxon>
        <taxon>Bacillota</taxon>
        <taxon>Bacilli</taxon>
        <taxon>Bacillales</taxon>
        <taxon>Paenibacillaceae</taxon>
        <taxon>Paenibacillus</taxon>
    </lineage>
</organism>
<sequence>MNSEQFNGIFDSVLTDVVQQSYGNTCLPSEEQIQQSMKRMMSVLEENKKRLMANE</sequence>
<dbReference type="RefSeq" id="WP_314803902.1">
    <property type="nucleotide sequence ID" value="NZ_CP130319.1"/>
</dbReference>
<gene>
    <name evidence="1" type="ORF">MJB10_09390</name>
</gene>
<protein>
    <submittedName>
        <fullName evidence="1">Uncharacterized protein</fullName>
    </submittedName>
</protein>
<evidence type="ECO:0000313" key="2">
    <source>
        <dbReference type="Proteomes" id="UP001304650"/>
    </source>
</evidence>
<dbReference type="KEGG" id="proo:MJB10_09390"/>
<proteinExistence type="predicted"/>